<sequence length="242" mass="25831">MFTETVTATDGTTTTGTATEAHALILLRRTLKYGRCTAEATRTGGAIIEREVRDGGLVAKKRSITLEPVKPVGSITANTRGHLAAIDAESAPYLVTEAMPPFQSRVGRISAGVDSIPPAATARLVDRGLVTVGPPWRSTSNGYLPETRATVAVSLAARLAMLAQDHRTYTIAPAGYVKPLDIGHDFIGRNSPRGGVTYDRRSPAGCSCRTWSATSVDGRDDARRLAREHRQQMTAEFIASLG</sequence>
<gene>
    <name evidence="1" type="ORF">AVL59_32700</name>
</gene>
<evidence type="ECO:0000313" key="1">
    <source>
        <dbReference type="EMBL" id="ANP53677.1"/>
    </source>
</evidence>
<proteinExistence type="predicted"/>
<protein>
    <submittedName>
        <fullName evidence="1">Uncharacterized protein</fullName>
    </submittedName>
</protein>
<dbReference type="EMBL" id="CP016279">
    <property type="protein sequence ID" value="ANP53677.1"/>
    <property type="molecule type" value="Genomic_DNA"/>
</dbReference>
<dbReference type="STRING" id="68214.AVL59_32700"/>
<dbReference type="AlphaFoldDB" id="A0A1B1B4C7"/>
<name>A0A1B1B4C7_9ACTN</name>
<dbReference type="KEGG" id="sgs:AVL59_32700"/>
<organism evidence="1 2">
    <name type="scientific">Streptomyces griseochromogenes</name>
    <dbReference type="NCBI Taxonomy" id="68214"/>
    <lineage>
        <taxon>Bacteria</taxon>
        <taxon>Bacillati</taxon>
        <taxon>Actinomycetota</taxon>
        <taxon>Actinomycetes</taxon>
        <taxon>Kitasatosporales</taxon>
        <taxon>Streptomycetaceae</taxon>
        <taxon>Streptomyces</taxon>
    </lineage>
</organism>
<reference evidence="1 2" key="1">
    <citation type="submission" date="2016-06" db="EMBL/GenBank/DDBJ databases">
        <title>Complete genome sequence of Streptomyces griseochromogenes ATCC 14511, the Blasticidin S producer.</title>
        <authorList>
            <person name="Wu L."/>
        </authorList>
    </citation>
    <scope>NUCLEOTIDE SEQUENCE [LARGE SCALE GENOMIC DNA]</scope>
    <source>
        <strain evidence="1 2">ATCC 14511</strain>
    </source>
</reference>
<dbReference type="Proteomes" id="UP000092659">
    <property type="component" value="Chromosome"/>
</dbReference>
<accession>A0A1B1B4C7</accession>
<evidence type="ECO:0000313" key="2">
    <source>
        <dbReference type="Proteomes" id="UP000092659"/>
    </source>
</evidence>